<dbReference type="PROSITE" id="PS51910">
    <property type="entry name" value="GH18_2"/>
    <property type="match status" value="1"/>
</dbReference>
<dbReference type="Proteomes" id="UP000663829">
    <property type="component" value="Unassembled WGS sequence"/>
</dbReference>
<dbReference type="EMBL" id="CAJOBC010004250">
    <property type="protein sequence ID" value="CAF3820651.1"/>
    <property type="molecule type" value="Genomic_DNA"/>
</dbReference>
<dbReference type="GO" id="GO:0005576">
    <property type="term" value="C:extracellular region"/>
    <property type="evidence" value="ECO:0007669"/>
    <property type="project" value="InterPro"/>
</dbReference>
<dbReference type="InterPro" id="IPR017853">
    <property type="entry name" value="GH"/>
</dbReference>
<dbReference type="InterPro" id="IPR050314">
    <property type="entry name" value="Glycosyl_Hydrlase_18"/>
</dbReference>
<evidence type="ECO:0000259" key="8">
    <source>
        <dbReference type="PROSITE" id="PS50940"/>
    </source>
</evidence>
<dbReference type="Proteomes" id="UP000681722">
    <property type="component" value="Unassembled WGS sequence"/>
</dbReference>
<keyword evidence="4" id="KW-0378">Hydrolase</keyword>
<organism evidence="10 12">
    <name type="scientific">Didymodactylos carnosus</name>
    <dbReference type="NCBI Taxonomy" id="1234261"/>
    <lineage>
        <taxon>Eukaryota</taxon>
        <taxon>Metazoa</taxon>
        <taxon>Spiralia</taxon>
        <taxon>Gnathifera</taxon>
        <taxon>Rotifera</taxon>
        <taxon>Eurotatoria</taxon>
        <taxon>Bdelloidea</taxon>
        <taxon>Philodinida</taxon>
        <taxon>Philodinidae</taxon>
        <taxon>Didymodactylos</taxon>
    </lineage>
</organism>
<evidence type="ECO:0000256" key="2">
    <source>
        <dbReference type="ARBA" id="ARBA00022669"/>
    </source>
</evidence>
<feature type="domain" description="Chitin-binding type-2" evidence="8">
    <location>
        <begin position="772"/>
        <end position="832"/>
    </location>
</feature>
<protein>
    <recommendedName>
        <fullName evidence="13">Chitinase</fullName>
    </recommendedName>
</protein>
<feature type="signal peptide" evidence="7">
    <location>
        <begin position="1"/>
        <end position="18"/>
    </location>
</feature>
<evidence type="ECO:0000256" key="3">
    <source>
        <dbReference type="ARBA" id="ARBA00022729"/>
    </source>
</evidence>
<accession>A0A814KLF3</accession>
<evidence type="ECO:0000313" key="11">
    <source>
        <dbReference type="EMBL" id="CAF3820651.1"/>
    </source>
</evidence>
<keyword evidence="2" id="KW-0147">Chitin-binding</keyword>
<dbReference type="Pfam" id="PF01607">
    <property type="entry name" value="CBM_14"/>
    <property type="match status" value="1"/>
</dbReference>
<evidence type="ECO:0000256" key="4">
    <source>
        <dbReference type="ARBA" id="ARBA00022801"/>
    </source>
</evidence>
<name>A0A814KLF3_9BILA</name>
<comment type="caution">
    <text evidence="10">The sequence shown here is derived from an EMBL/GenBank/DDBJ whole genome shotgun (WGS) entry which is preliminary data.</text>
</comment>
<dbReference type="SMART" id="SM00494">
    <property type="entry name" value="ChtBD2"/>
    <property type="match status" value="3"/>
</dbReference>
<dbReference type="OrthoDB" id="76388at2759"/>
<dbReference type="InterPro" id="IPR036508">
    <property type="entry name" value="Chitin-bd_dom_sf"/>
</dbReference>
<dbReference type="Gene3D" id="3.20.20.80">
    <property type="entry name" value="Glycosidases"/>
    <property type="match status" value="2"/>
</dbReference>
<evidence type="ECO:0000313" key="10">
    <source>
        <dbReference type="EMBL" id="CAF1051130.1"/>
    </source>
</evidence>
<evidence type="ECO:0000256" key="7">
    <source>
        <dbReference type="SAM" id="SignalP"/>
    </source>
</evidence>
<dbReference type="GO" id="GO:0006032">
    <property type="term" value="P:chitin catabolic process"/>
    <property type="evidence" value="ECO:0007669"/>
    <property type="project" value="TreeGrafter"/>
</dbReference>
<dbReference type="Gene3D" id="3.10.50.10">
    <property type="match status" value="1"/>
</dbReference>
<dbReference type="EMBL" id="CAJNOQ010004250">
    <property type="protein sequence ID" value="CAF1051130.1"/>
    <property type="molecule type" value="Genomic_DNA"/>
</dbReference>
<evidence type="ECO:0000256" key="6">
    <source>
        <dbReference type="SAM" id="MobiDB-lite"/>
    </source>
</evidence>
<reference evidence="10" key="1">
    <citation type="submission" date="2021-02" db="EMBL/GenBank/DDBJ databases">
        <authorList>
            <person name="Nowell W R."/>
        </authorList>
    </citation>
    <scope>NUCLEOTIDE SEQUENCE</scope>
</reference>
<dbReference type="PANTHER" id="PTHR11177:SF317">
    <property type="entry name" value="CHITINASE 12-RELATED"/>
    <property type="match status" value="1"/>
</dbReference>
<dbReference type="SUPFAM" id="SSF57625">
    <property type="entry name" value="Invertebrate chitin-binding proteins"/>
    <property type="match status" value="2"/>
</dbReference>
<dbReference type="GO" id="GO:0008061">
    <property type="term" value="F:chitin binding"/>
    <property type="evidence" value="ECO:0007669"/>
    <property type="project" value="UniProtKB-KW"/>
</dbReference>
<keyword evidence="3 7" id="KW-0732">Signal</keyword>
<keyword evidence="12" id="KW-1185">Reference proteome</keyword>
<feature type="chain" id="PRO_5036225046" description="Chitinase" evidence="7">
    <location>
        <begin position="19"/>
        <end position="842"/>
    </location>
</feature>
<dbReference type="InterPro" id="IPR001223">
    <property type="entry name" value="Glyco_hydro18_cat"/>
</dbReference>
<evidence type="ECO:0000256" key="1">
    <source>
        <dbReference type="ARBA" id="ARBA00009121"/>
    </source>
</evidence>
<keyword evidence="5" id="KW-1015">Disulfide bond</keyword>
<dbReference type="SUPFAM" id="SSF54556">
    <property type="entry name" value="Chitinase insertion domain"/>
    <property type="match status" value="1"/>
</dbReference>
<evidence type="ECO:0000256" key="5">
    <source>
        <dbReference type="ARBA" id="ARBA00023157"/>
    </source>
</evidence>
<dbReference type="PROSITE" id="PS50940">
    <property type="entry name" value="CHIT_BIND_II"/>
    <property type="match status" value="2"/>
</dbReference>
<dbReference type="AlphaFoldDB" id="A0A814KLF3"/>
<dbReference type="SMART" id="SM00636">
    <property type="entry name" value="Glyco_18"/>
    <property type="match status" value="1"/>
</dbReference>
<comment type="similarity">
    <text evidence="1">Belongs to the glycosyl hydrolase 18 family. Chitinase class II subfamily.</text>
</comment>
<gene>
    <name evidence="10" type="ORF">GPM918_LOCUS16288</name>
    <name evidence="11" type="ORF">SRO942_LOCUS16288</name>
</gene>
<dbReference type="Gene3D" id="2.170.140.10">
    <property type="entry name" value="Chitin binding domain"/>
    <property type="match status" value="1"/>
</dbReference>
<feature type="domain" description="GH18" evidence="9">
    <location>
        <begin position="219"/>
        <end position="579"/>
    </location>
</feature>
<feature type="region of interest" description="Disordered" evidence="6">
    <location>
        <begin position="176"/>
        <end position="202"/>
    </location>
</feature>
<sequence length="842" mass="96055">MQNCLVVFLLIWFLTIDANQINLKQPYCRDLRDCQTYFPCSVFSNGFSYFYVIKRCSNTMIFDEKQQQCVQNTYVDRTCPSKVIVVPSKHSQIPFPLSTLSTSRNTLKKNRMKPSNIIKPKANNSSSLRKMMERSNNKTSLIKTKLQRLGKKNRTILSKQIMFERKSLRETAAEMIEESQAGGSDESETTTKNEDSEEDIIQLSDTTRTQHVSHNDNKMLRVCYITNWSRYRTGDAKFEIEFIDPFLCTHIVYAYATVDQEKPEIIPIQNDDREHYRELGLLKKQNPNLKTSIRLGGKSGQYTRYLKRSNTATQLVRSIIWFMATYGFDGVDIAMEFPDDDVPEDKAALVTLLEEIAKQKRLMSSHSFVSLTAAPFVDHLHKAYDVKKIEKLVNYVNLMTFDFYGPWDDKTGVFAPLYHQPYQMEIEALRNVDGLVKLWISLGVPRSKIIIGIPAYGRSFTLRNGENGLHAPVDGPGYPGRYTKTRGFLAYYEICEKGQAQNWQRVWLESEKSWYMTNSDQWISYEDVDSAALKAEYAKVEQLGGVFVWSIDNDEFSGFFCNTEPFPITRQVFSTLNLPIATTVLTTQITYPPQPPSSVTQTVRFLNVIPLASRAPLVNRNLPPNSLPNLQLLLNALKTLTATAQPNHHPAPLAHQTYNADYICGRHRGGIYRDRTNCSMFYFCEGTDRSTLRYHIFFCPQGLEFSMDTCTCDWPNNRPCVTSTETFCADHSGPSALVTTTTTSVPIISGLSGLGKLLQVSAVPQILPISTSFDCNRKRPGLYRDYYDCTKFYYCAMAQDGSLFRYDFACPSNYAFSMTSCRCEWTESTCTTLTNTDCLLLS</sequence>
<dbReference type="InterPro" id="IPR002557">
    <property type="entry name" value="Chitin-bd_dom"/>
</dbReference>
<dbReference type="Pfam" id="PF00704">
    <property type="entry name" value="Glyco_hydro_18"/>
    <property type="match status" value="1"/>
</dbReference>
<dbReference type="GO" id="GO:0005975">
    <property type="term" value="P:carbohydrate metabolic process"/>
    <property type="evidence" value="ECO:0007669"/>
    <property type="project" value="InterPro"/>
</dbReference>
<dbReference type="FunFam" id="3.10.50.10:FF:000004">
    <property type="entry name" value="Chitinase 5"/>
    <property type="match status" value="1"/>
</dbReference>
<dbReference type="InterPro" id="IPR011583">
    <property type="entry name" value="Chitinase_II/V-like_cat"/>
</dbReference>
<evidence type="ECO:0000259" key="9">
    <source>
        <dbReference type="PROSITE" id="PS51910"/>
    </source>
</evidence>
<dbReference type="InterPro" id="IPR029070">
    <property type="entry name" value="Chitinase_insertion_sf"/>
</dbReference>
<feature type="domain" description="Chitin-binding type-2" evidence="8">
    <location>
        <begin position="661"/>
        <end position="722"/>
    </location>
</feature>
<dbReference type="GO" id="GO:0004568">
    <property type="term" value="F:chitinase activity"/>
    <property type="evidence" value="ECO:0007669"/>
    <property type="project" value="TreeGrafter"/>
</dbReference>
<proteinExistence type="inferred from homology"/>
<evidence type="ECO:0008006" key="13">
    <source>
        <dbReference type="Google" id="ProtNLM"/>
    </source>
</evidence>
<dbReference type="SUPFAM" id="SSF51445">
    <property type="entry name" value="(Trans)glycosidases"/>
    <property type="match status" value="1"/>
</dbReference>
<evidence type="ECO:0000313" key="12">
    <source>
        <dbReference type="Proteomes" id="UP000663829"/>
    </source>
</evidence>
<dbReference type="PANTHER" id="PTHR11177">
    <property type="entry name" value="CHITINASE"/>
    <property type="match status" value="1"/>
</dbReference>